<feature type="compositionally biased region" description="Low complexity" evidence="1">
    <location>
        <begin position="203"/>
        <end position="216"/>
    </location>
</feature>
<dbReference type="GeneID" id="37022606"/>
<protein>
    <submittedName>
        <fullName evidence="2">Uncharacterized protein</fullName>
    </submittedName>
</protein>
<gene>
    <name evidence="2" type="ORF">FA14DRAFT_178169</name>
</gene>
<evidence type="ECO:0000256" key="1">
    <source>
        <dbReference type="SAM" id="MobiDB-lite"/>
    </source>
</evidence>
<proteinExistence type="predicted"/>
<evidence type="ECO:0000313" key="3">
    <source>
        <dbReference type="Proteomes" id="UP000245771"/>
    </source>
</evidence>
<feature type="region of interest" description="Disordered" evidence="1">
    <location>
        <begin position="578"/>
        <end position="599"/>
    </location>
</feature>
<dbReference type="Proteomes" id="UP000245771">
    <property type="component" value="Unassembled WGS sequence"/>
</dbReference>
<dbReference type="AlphaFoldDB" id="A0A316VFK1"/>
<reference evidence="2 3" key="1">
    <citation type="journal article" date="2018" name="Mol. Biol. Evol.">
        <title>Broad Genomic Sampling Reveals a Smut Pathogenic Ancestry of the Fungal Clade Ustilaginomycotina.</title>
        <authorList>
            <person name="Kijpornyongpan T."/>
            <person name="Mondo S.J."/>
            <person name="Barry K."/>
            <person name="Sandor L."/>
            <person name="Lee J."/>
            <person name="Lipzen A."/>
            <person name="Pangilinan J."/>
            <person name="LaButti K."/>
            <person name="Hainaut M."/>
            <person name="Henrissat B."/>
            <person name="Grigoriev I.V."/>
            <person name="Spatafora J.W."/>
            <person name="Aime M.C."/>
        </authorList>
    </citation>
    <scope>NUCLEOTIDE SEQUENCE [LARGE SCALE GENOMIC DNA]</scope>
    <source>
        <strain evidence="2 3">MCA 3882</strain>
    </source>
</reference>
<feature type="region of interest" description="Disordered" evidence="1">
    <location>
        <begin position="370"/>
        <end position="390"/>
    </location>
</feature>
<dbReference type="RefSeq" id="XP_025355073.1">
    <property type="nucleotide sequence ID" value="XM_025500825.1"/>
</dbReference>
<sequence>MQATSKDANPQQWKNEFQYASSRLLHKLCELLYTTTEDGVRTATHKLTKKTRNGDHPSDADVLKIIIEEVEKSCTSLFQSERIREARKMALLFTEQPDAHNVQPFTPLMHIFVKASSLDREYHKRTIFICVEIYNLYHDAIYDACEAKAALIIDESSNLYRAIRSLTKVITQACLEVEIDSLDLVKRACNLSNSPFGIRSSEESSVPSSSRRSTSENMDERSSPITEQSLPDLDSDSRSESTQSSIAWKKLNGHAEMTTSKDITPATYAEGSKSNTLGRTPKDPVVISDSEDEEAQKTVDDTAMHYRSEPEEVTENSMESRECINDVIKSMEKQVLEEDNHRGARKGKAKAKDCDDEDYDFLIELRKDTGDHSSDSDYAEPKAGKKRKKRYKKALARIRKKYQFDLGKPDLKALEIDYEQVIERALTIVKSKIDQYSPPIQTLLQIRSRESIVEQIKNGILTGAVGLLQSFANGEMVSFESFRIFPSLFPDNDLPVVMLTLTNWDSPTSSTNSNDIARFGNDQSANAAIISSTTCPKRSIFALKDKILEADVVPTLLGKCSDGTRLGQIALWQTPPYENDSVSATQSTDSNSKEEEEENSWRKLPFFLPSQDGLLSAEEIRDALITIVENVFIAAFWLFQSDTSINQISRTAFPRAKPVIGLNESLKKDPFSREAEEVYMKRRKKTRSQTRSMMMRNR</sequence>
<feature type="region of interest" description="Disordered" evidence="1">
    <location>
        <begin position="198"/>
        <end position="244"/>
    </location>
</feature>
<feature type="region of interest" description="Disordered" evidence="1">
    <location>
        <begin position="259"/>
        <end position="297"/>
    </location>
</feature>
<dbReference type="InParanoid" id="A0A316VFK1"/>
<name>A0A316VFK1_9BASI</name>
<dbReference type="EMBL" id="KZ819603">
    <property type="protein sequence ID" value="PWN34771.1"/>
    <property type="molecule type" value="Genomic_DNA"/>
</dbReference>
<accession>A0A316VFK1</accession>
<keyword evidence="3" id="KW-1185">Reference proteome</keyword>
<feature type="compositionally biased region" description="Polar residues" evidence="1">
    <location>
        <begin position="580"/>
        <end position="590"/>
    </location>
</feature>
<evidence type="ECO:0000313" key="2">
    <source>
        <dbReference type="EMBL" id="PWN34771.1"/>
    </source>
</evidence>
<organism evidence="2 3">
    <name type="scientific">Meira miltonrushii</name>
    <dbReference type="NCBI Taxonomy" id="1280837"/>
    <lineage>
        <taxon>Eukaryota</taxon>
        <taxon>Fungi</taxon>
        <taxon>Dikarya</taxon>
        <taxon>Basidiomycota</taxon>
        <taxon>Ustilaginomycotina</taxon>
        <taxon>Exobasidiomycetes</taxon>
        <taxon>Exobasidiales</taxon>
        <taxon>Brachybasidiaceae</taxon>
        <taxon>Meira</taxon>
    </lineage>
</organism>
<feature type="compositionally biased region" description="Basic and acidic residues" evidence="1">
    <location>
        <begin position="370"/>
        <end position="383"/>
    </location>
</feature>